<dbReference type="AlphaFoldDB" id="A0A127P6I1"/>
<proteinExistence type="predicted"/>
<gene>
    <name evidence="2" type="ORF">CFter6_0694</name>
</gene>
<sequence length="44" mass="5248">MPVPRITRRSFSKYLKHKIYILVYMDELTGQMMASLFVQGTFFC</sequence>
<dbReference type="PATRIC" id="fig|158899.10.peg.713"/>
<reference evidence="2 3" key="1">
    <citation type="submission" date="2015-11" db="EMBL/GenBank/DDBJ databases">
        <title>Exploring the genomic traits of fungus-feeding bacterial genus Collimonas.</title>
        <authorList>
            <person name="Song C."/>
            <person name="Schmidt R."/>
            <person name="de Jager V."/>
            <person name="Krzyzanowska D."/>
            <person name="Jongedijk E."/>
            <person name="Cankar K."/>
            <person name="Beekwilder J."/>
            <person name="van Veen A."/>
            <person name="de Boer W."/>
            <person name="van Veen J.A."/>
            <person name="Garbeva P."/>
        </authorList>
    </citation>
    <scope>NUCLEOTIDE SEQUENCE [LARGE SCALE GENOMIC DNA]</scope>
    <source>
        <strain evidence="2 3">Ter6</strain>
    </source>
</reference>
<evidence type="ECO:0000313" key="2">
    <source>
        <dbReference type="EMBL" id="AMO93419.1"/>
    </source>
</evidence>
<dbReference type="Proteomes" id="UP000072421">
    <property type="component" value="Chromosome"/>
</dbReference>
<accession>A0A127P6I1</accession>
<keyword evidence="1" id="KW-0472">Membrane</keyword>
<protein>
    <submittedName>
        <fullName evidence="2">Uncharacterized protein</fullName>
    </submittedName>
</protein>
<organism evidence="2">
    <name type="scientific">Collimonas fungivorans</name>
    <dbReference type="NCBI Taxonomy" id="158899"/>
    <lineage>
        <taxon>Bacteria</taxon>
        <taxon>Pseudomonadati</taxon>
        <taxon>Pseudomonadota</taxon>
        <taxon>Betaproteobacteria</taxon>
        <taxon>Burkholderiales</taxon>
        <taxon>Oxalobacteraceae</taxon>
        <taxon>Collimonas</taxon>
    </lineage>
</organism>
<keyword evidence="1" id="KW-0812">Transmembrane</keyword>
<feature type="transmembrane region" description="Helical" evidence="1">
    <location>
        <begin position="21"/>
        <end position="42"/>
    </location>
</feature>
<name>A0A127P6I1_9BURK</name>
<evidence type="ECO:0000256" key="1">
    <source>
        <dbReference type="SAM" id="Phobius"/>
    </source>
</evidence>
<dbReference type="EMBL" id="CP013232">
    <property type="protein sequence ID" value="AMO93419.1"/>
    <property type="molecule type" value="Genomic_DNA"/>
</dbReference>
<evidence type="ECO:0000313" key="3">
    <source>
        <dbReference type="Proteomes" id="UP000072421"/>
    </source>
</evidence>
<keyword evidence="1" id="KW-1133">Transmembrane helix</keyword>